<dbReference type="OrthoDB" id="270970at2759"/>
<dbReference type="Gene3D" id="2.60.40.150">
    <property type="entry name" value="C2 domain"/>
    <property type="match status" value="1"/>
</dbReference>
<dbReference type="InterPro" id="IPR000008">
    <property type="entry name" value="C2_dom"/>
</dbReference>
<dbReference type="SMART" id="SM00239">
    <property type="entry name" value="C2"/>
    <property type="match status" value="1"/>
</dbReference>
<name>A0A1Y1Z6K8_9FUNG</name>
<gene>
    <name evidence="2" type="ORF">K493DRAFT_274864</name>
</gene>
<comment type="caution">
    <text evidence="2">The sequence shown here is derived from an EMBL/GenBank/DDBJ whole genome shotgun (WGS) entry which is preliminary data.</text>
</comment>
<dbReference type="SUPFAM" id="SSF49562">
    <property type="entry name" value="C2 domain (Calcium/lipid-binding domain, CaLB)"/>
    <property type="match status" value="1"/>
</dbReference>
<dbReference type="Proteomes" id="UP000193498">
    <property type="component" value="Unassembled WGS sequence"/>
</dbReference>
<evidence type="ECO:0000313" key="3">
    <source>
        <dbReference type="Proteomes" id="UP000193498"/>
    </source>
</evidence>
<dbReference type="AlphaFoldDB" id="A0A1Y1Z6K8"/>
<dbReference type="EMBL" id="MCFE01000023">
    <property type="protein sequence ID" value="ORY05627.1"/>
    <property type="molecule type" value="Genomic_DNA"/>
</dbReference>
<accession>A0A1Y1Z6K8</accession>
<reference evidence="2 3" key="1">
    <citation type="submission" date="2016-07" db="EMBL/GenBank/DDBJ databases">
        <title>Pervasive Adenine N6-methylation of Active Genes in Fungi.</title>
        <authorList>
            <consortium name="DOE Joint Genome Institute"/>
            <person name="Mondo S.J."/>
            <person name="Dannebaum R.O."/>
            <person name="Kuo R.C."/>
            <person name="Labutti K."/>
            <person name="Haridas S."/>
            <person name="Kuo A."/>
            <person name="Salamov A."/>
            <person name="Ahrendt S.R."/>
            <person name="Lipzen A."/>
            <person name="Sullivan W."/>
            <person name="Andreopoulos W.B."/>
            <person name="Clum A."/>
            <person name="Lindquist E."/>
            <person name="Daum C."/>
            <person name="Ramamoorthy G.K."/>
            <person name="Gryganskyi A."/>
            <person name="Culley D."/>
            <person name="Magnuson J.K."/>
            <person name="James T.Y."/>
            <person name="O'Malley M.A."/>
            <person name="Stajich J.E."/>
            <person name="Spatafora J.W."/>
            <person name="Visel A."/>
            <person name="Grigoriev I.V."/>
        </authorList>
    </citation>
    <scope>NUCLEOTIDE SEQUENCE [LARGE SCALE GENOMIC DNA]</scope>
    <source>
        <strain evidence="2 3">CBS 931.73</strain>
    </source>
</reference>
<sequence>MVFRRKAKSLGTLEVRPCKGRDLKVVQKIGKQDPFLQIEIGNKRQRTKADRNGGQKPTWNERLSFDVTEGVHRVIVKCFDQNLREHAFIGEGEIDFGPALTYYQLDKWFELNDRGVPAGEVYLEFTFFPE</sequence>
<dbReference type="InterPro" id="IPR052981">
    <property type="entry name" value="Ingression_C2_domain"/>
</dbReference>
<evidence type="ECO:0000259" key="1">
    <source>
        <dbReference type="PROSITE" id="PS50004"/>
    </source>
</evidence>
<dbReference type="PANTHER" id="PTHR47052:SF3">
    <property type="entry name" value="INGRESSION PROTEIN 1"/>
    <property type="match status" value="1"/>
</dbReference>
<proteinExistence type="predicted"/>
<dbReference type="InParanoid" id="A0A1Y1Z6K8"/>
<dbReference type="STRING" id="1314790.A0A1Y1Z6K8"/>
<evidence type="ECO:0000313" key="2">
    <source>
        <dbReference type="EMBL" id="ORY05627.1"/>
    </source>
</evidence>
<organism evidence="2 3">
    <name type="scientific">Basidiobolus meristosporus CBS 931.73</name>
    <dbReference type="NCBI Taxonomy" id="1314790"/>
    <lineage>
        <taxon>Eukaryota</taxon>
        <taxon>Fungi</taxon>
        <taxon>Fungi incertae sedis</taxon>
        <taxon>Zoopagomycota</taxon>
        <taxon>Entomophthoromycotina</taxon>
        <taxon>Basidiobolomycetes</taxon>
        <taxon>Basidiobolales</taxon>
        <taxon>Basidiobolaceae</taxon>
        <taxon>Basidiobolus</taxon>
    </lineage>
</organism>
<dbReference type="InterPro" id="IPR035892">
    <property type="entry name" value="C2_domain_sf"/>
</dbReference>
<keyword evidence="3" id="KW-1185">Reference proteome</keyword>
<feature type="domain" description="C2" evidence="1">
    <location>
        <begin position="1"/>
        <end position="109"/>
    </location>
</feature>
<protein>
    <recommendedName>
        <fullName evidence="1">C2 domain-containing protein</fullName>
    </recommendedName>
</protein>
<dbReference type="Pfam" id="PF00168">
    <property type="entry name" value="C2"/>
    <property type="match status" value="1"/>
</dbReference>
<dbReference type="PROSITE" id="PS50004">
    <property type="entry name" value="C2"/>
    <property type="match status" value="1"/>
</dbReference>
<dbReference type="PANTHER" id="PTHR47052">
    <property type="entry name" value="CONSERVED SERINE PROLINE-RICH PROTEIN (AFU_ORTHOLOGUE AFUA_2G01790)"/>
    <property type="match status" value="1"/>
</dbReference>